<feature type="region of interest" description="Disordered" evidence="2">
    <location>
        <begin position="435"/>
        <end position="477"/>
    </location>
</feature>
<evidence type="ECO:0000313" key="4">
    <source>
        <dbReference type="EMBL" id="ORY26720.1"/>
    </source>
</evidence>
<feature type="compositionally biased region" description="Polar residues" evidence="2">
    <location>
        <begin position="451"/>
        <end position="475"/>
    </location>
</feature>
<feature type="compositionally biased region" description="Polar residues" evidence="2">
    <location>
        <begin position="41"/>
        <end position="50"/>
    </location>
</feature>
<sequence length="576" mass="63376">MPRCPVCGERIDADTKAFNHHVNAHFDGPGPSTLRAAQVPSQQNVANTGHRSPRGRSVSAGSGTSSGKKRRIDDEMLGNGAEHEDGACPLCGFPFLSVPPEQRQSHVNACLDGDRSNIDSDDEQYLHEADGSAARAQDDRDNRVDSGWDGPANPGVGWAKWRERKVDSGDKWWDPVSDSTKPNDIPSNFSPGIIPVLRDLLLRSHSHRITREAVICSDTVHIKGIWKFDLGWGCGYRNALMAISALVLANADYRPVFSKEANGADPGVRRVQGWIEEAWHQGFDTMGRDQLKGKILGTRKWIGTSDLYAMFTSKGIPCRLFDFPKPRPGEDSRKAHVALQNWVKQYFAKDPETSIKNKKSSTSSPISAFDILMGASGGDDAVRASDKLPLILQHSGHSRSIVGYEETTSGAINLLLFDPGKSIPKDLRAAGLERLETTSTSSSRPGLLTQPDGTRTSSSQSHESINFSPPYTNGRSELIDLPSDCQTMRGGTQIRLQEDEEMDDGGWVRKKFKPKREKASATRWDTDIGKALGYFRVNVSSLGSHTQYQVLAFTGGPLLSEEERVRRKVIDSEVIR</sequence>
<feature type="domain" description="UFSP1/2/DUB catalytic" evidence="3">
    <location>
        <begin position="229"/>
        <end position="426"/>
    </location>
</feature>
<reference evidence="4 5" key="1">
    <citation type="submission" date="2016-07" db="EMBL/GenBank/DDBJ databases">
        <title>Pervasive Adenine N6-methylation of Active Genes in Fungi.</title>
        <authorList>
            <consortium name="DOE Joint Genome Institute"/>
            <person name="Mondo S.J."/>
            <person name="Dannebaum R.O."/>
            <person name="Kuo R.C."/>
            <person name="Labutti K."/>
            <person name="Haridas S."/>
            <person name="Kuo A."/>
            <person name="Salamov A."/>
            <person name="Ahrendt S.R."/>
            <person name="Lipzen A."/>
            <person name="Sullivan W."/>
            <person name="Andreopoulos W.B."/>
            <person name="Clum A."/>
            <person name="Lindquist E."/>
            <person name="Daum C."/>
            <person name="Ramamoorthy G.K."/>
            <person name="Gryganskyi A."/>
            <person name="Culley D."/>
            <person name="Magnuson J.K."/>
            <person name="James T.Y."/>
            <person name="O'Malley M.A."/>
            <person name="Stajich J.E."/>
            <person name="Spatafora J.W."/>
            <person name="Visel A."/>
            <person name="Grigoriev I.V."/>
        </authorList>
    </citation>
    <scope>NUCLEOTIDE SEQUENCE [LARGE SCALE GENOMIC DNA]</scope>
    <source>
        <strain evidence="4 5">68-887.2</strain>
    </source>
</reference>
<comment type="caution">
    <text evidence="4">The sequence shown here is derived from an EMBL/GenBank/DDBJ whole genome shotgun (WGS) entry which is preliminary data.</text>
</comment>
<evidence type="ECO:0000259" key="3">
    <source>
        <dbReference type="Pfam" id="PF07910"/>
    </source>
</evidence>
<accession>A0A1Y2AWP3</accession>
<dbReference type="Pfam" id="PF07910">
    <property type="entry name" value="Peptidase_C78"/>
    <property type="match status" value="1"/>
</dbReference>
<organism evidence="4 5">
    <name type="scientific">Naematelia encephala</name>
    <dbReference type="NCBI Taxonomy" id="71784"/>
    <lineage>
        <taxon>Eukaryota</taxon>
        <taxon>Fungi</taxon>
        <taxon>Dikarya</taxon>
        <taxon>Basidiomycota</taxon>
        <taxon>Agaricomycotina</taxon>
        <taxon>Tremellomycetes</taxon>
        <taxon>Tremellales</taxon>
        <taxon>Naemateliaceae</taxon>
        <taxon>Naematelia</taxon>
    </lineage>
</organism>
<dbReference type="InterPro" id="IPR012462">
    <property type="entry name" value="UFSP1/2_DUB_cat"/>
</dbReference>
<name>A0A1Y2AWP3_9TREE</name>
<feature type="region of interest" description="Disordered" evidence="2">
    <location>
        <begin position="41"/>
        <end position="72"/>
    </location>
</feature>
<keyword evidence="1" id="KW-0378">Hydrolase</keyword>
<dbReference type="Proteomes" id="UP000193986">
    <property type="component" value="Unassembled WGS sequence"/>
</dbReference>
<proteinExistence type="predicted"/>
<evidence type="ECO:0000256" key="1">
    <source>
        <dbReference type="ARBA" id="ARBA00022801"/>
    </source>
</evidence>
<feature type="compositionally biased region" description="Basic and acidic residues" evidence="2">
    <location>
        <begin position="129"/>
        <end position="146"/>
    </location>
</feature>
<dbReference type="Gene3D" id="3.90.70.130">
    <property type="match status" value="1"/>
</dbReference>
<dbReference type="OrthoDB" id="288987at2759"/>
<dbReference type="EMBL" id="MCFC01000045">
    <property type="protein sequence ID" value="ORY26720.1"/>
    <property type="molecule type" value="Genomic_DNA"/>
</dbReference>
<evidence type="ECO:0000256" key="2">
    <source>
        <dbReference type="SAM" id="MobiDB-lite"/>
    </source>
</evidence>
<dbReference type="STRING" id="71784.A0A1Y2AWP3"/>
<protein>
    <submittedName>
        <fullName evidence="4">Peptidase family C78-domain-containing protein</fullName>
    </submittedName>
</protein>
<keyword evidence="5" id="KW-1185">Reference proteome</keyword>
<evidence type="ECO:0000313" key="5">
    <source>
        <dbReference type="Proteomes" id="UP000193986"/>
    </source>
</evidence>
<dbReference type="AlphaFoldDB" id="A0A1Y2AWP3"/>
<gene>
    <name evidence="4" type="ORF">BCR39DRAFT_540571</name>
</gene>
<dbReference type="GO" id="GO:0016787">
    <property type="term" value="F:hydrolase activity"/>
    <property type="evidence" value="ECO:0007669"/>
    <property type="project" value="UniProtKB-KW"/>
</dbReference>
<feature type="region of interest" description="Disordered" evidence="2">
    <location>
        <begin position="129"/>
        <end position="154"/>
    </location>
</feature>
<dbReference type="InParanoid" id="A0A1Y2AWP3"/>